<evidence type="ECO:0000313" key="2">
    <source>
        <dbReference type="EMBL" id="CAI8930386.1"/>
    </source>
</evidence>
<dbReference type="Pfam" id="PF08867">
    <property type="entry name" value="FRG"/>
    <property type="match status" value="1"/>
</dbReference>
<sequence length="266" mass="30830">MNDVRVRNWSELMQALYNIPKNALQRYRSDLVYRGVADASWGLENSLMRLGGDYANIEKPMLRSFRKYAEPGSIPAETLWVQLAVAQHHGLPTRLLDWTISPKVAVHFATAEEEYYDRDAAIWCINVVEARSLLPETLRQVLKRESAFLFSVEMLEFIRSLDDFDRLGENDAFVLFFEPPSLDARIVNQGAVMSAMPGVSLVLSEFLLNHPALYYRIIIPKEIKWEVRDKLDQDNVTERMLFPGLDGLSRWLKRYYGPGPYRRSRQ</sequence>
<dbReference type="SMART" id="SM00901">
    <property type="entry name" value="FRG"/>
    <property type="match status" value="1"/>
</dbReference>
<dbReference type="RefSeq" id="WP_026609494.1">
    <property type="nucleotide sequence ID" value="NZ_OX458333.1"/>
</dbReference>
<protein>
    <submittedName>
        <fullName evidence="2">FRG domain-containing protein</fullName>
    </submittedName>
</protein>
<gene>
    <name evidence="2" type="ORF">MSZNOR_4025</name>
</gene>
<proteinExistence type="predicted"/>
<reference evidence="2 3" key="1">
    <citation type="submission" date="2023-03" db="EMBL/GenBank/DDBJ databases">
        <authorList>
            <person name="Pearce D."/>
        </authorList>
    </citation>
    <scope>NUCLEOTIDE SEQUENCE [LARGE SCALE GENOMIC DNA]</scope>
    <source>
        <strain evidence="2">Msz</strain>
    </source>
</reference>
<evidence type="ECO:0000313" key="3">
    <source>
        <dbReference type="Proteomes" id="UP001162030"/>
    </source>
</evidence>
<organism evidence="2 3">
    <name type="scientific">Methylocaldum szegediense</name>
    <dbReference type="NCBI Taxonomy" id="73780"/>
    <lineage>
        <taxon>Bacteria</taxon>
        <taxon>Pseudomonadati</taxon>
        <taxon>Pseudomonadota</taxon>
        <taxon>Gammaproteobacteria</taxon>
        <taxon>Methylococcales</taxon>
        <taxon>Methylococcaceae</taxon>
        <taxon>Methylocaldum</taxon>
    </lineage>
</organism>
<feature type="domain" description="FRG" evidence="1">
    <location>
        <begin position="27"/>
        <end position="123"/>
    </location>
</feature>
<evidence type="ECO:0000259" key="1">
    <source>
        <dbReference type="SMART" id="SM00901"/>
    </source>
</evidence>
<accession>A0ABN8XC15</accession>
<name>A0ABN8XC15_9GAMM</name>
<dbReference type="Proteomes" id="UP001162030">
    <property type="component" value="Chromosome"/>
</dbReference>
<dbReference type="InterPro" id="IPR014966">
    <property type="entry name" value="FRG-dom"/>
</dbReference>
<dbReference type="EMBL" id="OX458333">
    <property type="protein sequence ID" value="CAI8930386.1"/>
    <property type="molecule type" value="Genomic_DNA"/>
</dbReference>
<keyword evidence="3" id="KW-1185">Reference proteome</keyword>